<sequence>MSTLDRKELAQRCPAALAAERLRIGLEHCGVAAEVHQGHGVALLSVWTNLVVWTDGLAYRWWTGKISAKTGRRLYRVYGADNPITVAHYVAQRYEELRKASNWPKGVAERTS</sequence>
<name>A0ABT9Q2L8_9ACTN</name>
<dbReference type="Proteomes" id="UP001225356">
    <property type="component" value="Unassembled WGS sequence"/>
</dbReference>
<dbReference type="RefSeq" id="WP_307553878.1">
    <property type="nucleotide sequence ID" value="NZ_JAUSQU010000001.1"/>
</dbReference>
<protein>
    <submittedName>
        <fullName evidence="1">Uncharacterized protein</fullName>
    </submittedName>
</protein>
<dbReference type="EMBL" id="JAUSQU010000001">
    <property type="protein sequence ID" value="MDP9840962.1"/>
    <property type="molecule type" value="Genomic_DNA"/>
</dbReference>
<reference evidence="1 2" key="1">
    <citation type="submission" date="2023-07" db="EMBL/GenBank/DDBJ databases">
        <title>Sequencing the genomes of 1000 actinobacteria strains.</title>
        <authorList>
            <person name="Klenk H.-P."/>
        </authorList>
    </citation>
    <scope>NUCLEOTIDE SEQUENCE [LARGE SCALE GENOMIC DNA]</scope>
    <source>
        <strain evidence="1 2">DSM 46740</strain>
    </source>
</reference>
<organism evidence="1 2">
    <name type="scientific">Streptosporangium lutulentum</name>
    <dbReference type="NCBI Taxonomy" id="1461250"/>
    <lineage>
        <taxon>Bacteria</taxon>
        <taxon>Bacillati</taxon>
        <taxon>Actinomycetota</taxon>
        <taxon>Actinomycetes</taxon>
        <taxon>Streptosporangiales</taxon>
        <taxon>Streptosporangiaceae</taxon>
        <taxon>Streptosporangium</taxon>
    </lineage>
</organism>
<proteinExistence type="predicted"/>
<comment type="caution">
    <text evidence="1">The sequence shown here is derived from an EMBL/GenBank/DDBJ whole genome shotgun (WGS) entry which is preliminary data.</text>
</comment>
<gene>
    <name evidence="1" type="ORF">J2853_000173</name>
</gene>
<evidence type="ECO:0000313" key="1">
    <source>
        <dbReference type="EMBL" id="MDP9840962.1"/>
    </source>
</evidence>
<accession>A0ABT9Q2L8</accession>
<evidence type="ECO:0000313" key="2">
    <source>
        <dbReference type="Proteomes" id="UP001225356"/>
    </source>
</evidence>
<keyword evidence="2" id="KW-1185">Reference proteome</keyword>